<sequence length="920" mass="101669">MGTNYHCFLVLCDILNSFLLIKTTKYRYKDSVFSFFFSYGLRLKVEKDCLTCLISEILKDNMANSGANKAGSCSVASLDKGSKNKRKLAEPSQMNPVNLPTSLTEFPRYQQSLEKPQNPLSYPPLADAGSSRGTEVDKEAECESGEWDDPIVCALEELLSSGLNTLFRNVIKQISECGYSEDDATKNIARHSIYCGGKDLVSNIINDTLSALEKVKGTNSSRDEMFDNLQQMVDYTMLEMINVLRDVKTSLSIAEAMWWLLMCDLNISQACTVEGDILSFLDSKEFSGESSSSSSPSQLRSEDQGSGTFPPNTSKSNVPRPSKPTEPSKFSKPGAKCSMSETLKFGSFPNMPNPRNSLVTEKMLPERDSLVSMAESVEKSLSSLGEHAQKMSLTLGSDERSGNGRKGQSKKELAILRQKSCHVPTEKSYRTYGKGAFRSGKLASIGGFVLEKRVRPASDLSAVHPKSGSSKISADTGAAAASRDRGHCASTRTPLAHPVSDSPSSLPTKGTTHALPVPITELVASSSSKKYPDIKAVATTSPSPKLPDYYAGIPFDETLGRYIPQNEKDELILKLVPWVPELQNELNSWTEWANQKVMQAARRLSKDQAELKALRHEKQEVEQCQKDKQILEENTVKRLSEMEFALTNATAQVERSSSTVHTLEMEHSVLKKEMEAANLRAAKSAVSCQEAFEREQKALKNAQSLEAQRVLLREELATEKQKVAVLQQEISKAENRHNQLETRWREERMARENLLAQAAAIRNQREQLEAAAKAEEEMIKLEAEKEMSKLTEDIEKLESQLSLLKYKSDSSKIAALRGSVDGGFMPDGKIENPAMKKGSEIPGLLMGGGSSSGSSLMGGLKRERECVMCLAEEKSVVFLPCAHQVLCQKCNELHEKQGMNDCPSCRSPIQQRIQVRFAQP</sequence>
<keyword evidence="1" id="KW-0863">Zinc-finger</keyword>
<keyword evidence="6" id="KW-1185">Reference proteome</keyword>
<evidence type="ECO:0000256" key="1">
    <source>
        <dbReference type="PROSITE-ProRule" id="PRU00175"/>
    </source>
</evidence>
<evidence type="ECO:0000313" key="6">
    <source>
        <dbReference type="Proteomes" id="UP001428341"/>
    </source>
</evidence>
<gene>
    <name evidence="5" type="ORF">WN944_016925</name>
</gene>
<dbReference type="GO" id="GO:0008270">
    <property type="term" value="F:zinc ion binding"/>
    <property type="evidence" value="ECO:0007669"/>
    <property type="project" value="UniProtKB-KW"/>
</dbReference>
<dbReference type="PROSITE" id="PS50089">
    <property type="entry name" value="ZF_RING_2"/>
    <property type="match status" value="1"/>
</dbReference>
<dbReference type="PANTHER" id="PTHR46405:SF4">
    <property type="entry name" value="E3 UBIQUITIN-PROTEIN LIGASE RF298-RELATED"/>
    <property type="match status" value="1"/>
</dbReference>
<organism evidence="5 6">
    <name type="scientific">Citrus x changshan-huyou</name>
    <dbReference type="NCBI Taxonomy" id="2935761"/>
    <lineage>
        <taxon>Eukaryota</taxon>
        <taxon>Viridiplantae</taxon>
        <taxon>Streptophyta</taxon>
        <taxon>Embryophyta</taxon>
        <taxon>Tracheophyta</taxon>
        <taxon>Spermatophyta</taxon>
        <taxon>Magnoliopsida</taxon>
        <taxon>eudicotyledons</taxon>
        <taxon>Gunneridae</taxon>
        <taxon>Pentapetalae</taxon>
        <taxon>rosids</taxon>
        <taxon>malvids</taxon>
        <taxon>Sapindales</taxon>
        <taxon>Rutaceae</taxon>
        <taxon>Aurantioideae</taxon>
        <taxon>Citrus</taxon>
    </lineage>
</organism>
<evidence type="ECO:0000256" key="2">
    <source>
        <dbReference type="SAM" id="Coils"/>
    </source>
</evidence>
<comment type="caution">
    <text evidence="5">The sequence shown here is derived from an EMBL/GenBank/DDBJ whole genome shotgun (WGS) entry which is preliminary data.</text>
</comment>
<feature type="compositionally biased region" description="Polar residues" evidence="3">
    <location>
        <begin position="304"/>
        <end position="319"/>
    </location>
</feature>
<feature type="coiled-coil region" evidence="2">
    <location>
        <begin position="660"/>
        <end position="807"/>
    </location>
</feature>
<feature type="region of interest" description="Disordered" evidence="3">
    <location>
        <begin position="287"/>
        <end position="336"/>
    </location>
</feature>
<dbReference type="EMBL" id="JBCGBO010000005">
    <property type="protein sequence ID" value="KAK9201719.1"/>
    <property type="molecule type" value="Genomic_DNA"/>
</dbReference>
<dbReference type="Gene3D" id="3.30.40.10">
    <property type="entry name" value="Zinc/RING finger domain, C3HC4 (zinc finger)"/>
    <property type="match status" value="1"/>
</dbReference>
<dbReference type="InterPro" id="IPR001841">
    <property type="entry name" value="Znf_RING"/>
</dbReference>
<feature type="compositionally biased region" description="Low complexity" evidence="3">
    <location>
        <begin position="288"/>
        <end position="299"/>
    </location>
</feature>
<dbReference type="CDD" id="cd23128">
    <property type="entry name" value="RING-HC_MIP1-like"/>
    <property type="match status" value="1"/>
</dbReference>
<keyword evidence="2" id="KW-0175">Coiled coil</keyword>
<dbReference type="PANTHER" id="PTHR46405">
    <property type="entry name" value="OS05G0141500 PROTEIN"/>
    <property type="match status" value="1"/>
</dbReference>
<feature type="region of interest" description="Disordered" evidence="3">
    <location>
        <begin position="114"/>
        <end position="138"/>
    </location>
</feature>
<dbReference type="Pfam" id="PF13920">
    <property type="entry name" value="zf-C3HC4_3"/>
    <property type="match status" value="1"/>
</dbReference>
<dbReference type="Pfam" id="PF20235">
    <property type="entry name" value="PIR2-like_helical"/>
    <property type="match status" value="1"/>
</dbReference>
<dbReference type="InterPro" id="IPR013083">
    <property type="entry name" value="Znf_RING/FYVE/PHD"/>
</dbReference>
<name>A0AAP0MBX5_9ROSI</name>
<reference evidence="5 6" key="1">
    <citation type="submission" date="2024-05" db="EMBL/GenBank/DDBJ databases">
        <title>Haplotype-resolved chromosome-level genome assembly of Huyou (Citrus changshanensis).</title>
        <authorList>
            <person name="Miao C."/>
            <person name="Chen W."/>
            <person name="Wu Y."/>
            <person name="Wang L."/>
            <person name="Zhao S."/>
            <person name="Grierson D."/>
            <person name="Xu C."/>
            <person name="Chen K."/>
        </authorList>
    </citation>
    <scope>NUCLEOTIDE SEQUENCE [LARGE SCALE GENOMIC DNA]</scope>
    <source>
        <strain evidence="5">01-14</strain>
        <tissue evidence="5">Leaf</tissue>
    </source>
</reference>
<evidence type="ECO:0000259" key="4">
    <source>
        <dbReference type="PROSITE" id="PS50089"/>
    </source>
</evidence>
<evidence type="ECO:0000313" key="5">
    <source>
        <dbReference type="EMBL" id="KAK9201719.1"/>
    </source>
</evidence>
<dbReference type="AlphaFoldDB" id="A0AAP0MBX5"/>
<dbReference type="Proteomes" id="UP001428341">
    <property type="component" value="Unassembled WGS sequence"/>
</dbReference>
<feature type="region of interest" description="Disordered" evidence="3">
    <location>
        <begin position="459"/>
        <end position="513"/>
    </location>
</feature>
<feature type="compositionally biased region" description="Polar residues" evidence="3">
    <location>
        <begin position="501"/>
        <end position="511"/>
    </location>
</feature>
<evidence type="ECO:0000256" key="3">
    <source>
        <dbReference type="SAM" id="MobiDB-lite"/>
    </source>
</evidence>
<keyword evidence="1" id="KW-0862">Zinc</keyword>
<feature type="region of interest" description="Disordered" evidence="3">
    <location>
        <begin position="392"/>
        <end position="412"/>
    </location>
</feature>
<keyword evidence="1" id="KW-0479">Metal-binding</keyword>
<feature type="domain" description="RING-type" evidence="4">
    <location>
        <begin position="866"/>
        <end position="906"/>
    </location>
</feature>
<feature type="coiled-coil region" evidence="2">
    <location>
        <begin position="597"/>
        <end position="634"/>
    </location>
</feature>
<dbReference type="InterPro" id="IPR046527">
    <property type="entry name" value="PIR2-like_helical"/>
</dbReference>
<accession>A0AAP0MBX5</accession>
<proteinExistence type="predicted"/>
<dbReference type="SUPFAM" id="SSF57850">
    <property type="entry name" value="RING/U-box"/>
    <property type="match status" value="1"/>
</dbReference>
<dbReference type="InterPro" id="IPR046934">
    <property type="entry name" value="PIR2-like"/>
</dbReference>
<protein>
    <recommendedName>
        <fullName evidence="4">RING-type domain-containing protein</fullName>
    </recommendedName>
</protein>